<keyword evidence="2" id="KW-0808">Transferase</keyword>
<evidence type="ECO:0000313" key="2">
    <source>
        <dbReference type="EMBL" id="RED66333.1"/>
    </source>
</evidence>
<proteinExistence type="predicted"/>
<dbReference type="CDD" id="cd04301">
    <property type="entry name" value="NAT_SF"/>
    <property type="match status" value="1"/>
</dbReference>
<dbReference type="SUPFAM" id="SSF55729">
    <property type="entry name" value="Acyl-CoA N-acyltransferases (Nat)"/>
    <property type="match status" value="1"/>
</dbReference>
<keyword evidence="3" id="KW-1185">Reference proteome</keyword>
<dbReference type="InterPro" id="IPR016181">
    <property type="entry name" value="Acyl_CoA_acyltransferase"/>
</dbReference>
<comment type="caution">
    <text evidence="2">The sequence shown here is derived from an EMBL/GenBank/DDBJ whole genome shotgun (WGS) entry which is preliminary data.</text>
</comment>
<dbReference type="OrthoDB" id="2895575at2"/>
<accession>A0A3D9IWW7</accession>
<dbReference type="PROSITE" id="PS51186">
    <property type="entry name" value="GNAT"/>
    <property type="match status" value="1"/>
</dbReference>
<name>A0A3D9IWW7_9BACL</name>
<dbReference type="InterPro" id="IPR000182">
    <property type="entry name" value="GNAT_dom"/>
</dbReference>
<dbReference type="GO" id="GO:0016747">
    <property type="term" value="F:acyltransferase activity, transferring groups other than amino-acyl groups"/>
    <property type="evidence" value="ECO:0007669"/>
    <property type="project" value="InterPro"/>
</dbReference>
<evidence type="ECO:0000313" key="3">
    <source>
        <dbReference type="Proteomes" id="UP000256869"/>
    </source>
</evidence>
<protein>
    <submittedName>
        <fullName evidence="2">Acetyltransferase (GNAT) family protein</fullName>
    </submittedName>
</protein>
<feature type="domain" description="N-acetyltransferase" evidence="1">
    <location>
        <begin position="130"/>
        <end position="261"/>
    </location>
</feature>
<reference evidence="2 3" key="1">
    <citation type="submission" date="2018-07" db="EMBL/GenBank/DDBJ databases">
        <title>Genomic Encyclopedia of Type Strains, Phase III (KMG-III): the genomes of soil and plant-associated and newly described type strains.</title>
        <authorList>
            <person name="Whitman W."/>
        </authorList>
    </citation>
    <scope>NUCLEOTIDE SEQUENCE [LARGE SCALE GENOMIC DNA]</scope>
    <source>
        <strain evidence="2 3">CECT 8236</strain>
    </source>
</reference>
<dbReference type="EMBL" id="QRDY01000001">
    <property type="protein sequence ID" value="RED66333.1"/>
    <property type="molecule type" value="Genomic_DNA"/>
</dbReference>
<dbReference type="AlphaFoldDB" id="A0A3D9IWW7"/>
<dbReference type="Gene3D" id="3.40.630.30">
    <property type="match status" value="1"/>
</dbReference>
<dbReference type="Proteomes" id="UP000256869">
    <property type="component" value="Unassembled WGS sequence"/>
</dbReference>
<gene>
    <name evidence="2" type="ORF">DFP95_101832</name>
</gene>
<dbReference type="Pfam" id="PF00583">
    <property type="entry name" value="Acetyltransf_1"/>
    <property type="match status" value="1"/>
</dbReference>
<sequence>MTAIPEKIKQNMIYAISQLANFSPRIVLGRTPQAIRIESDLAHPLYNRVVTYQGALSGNALDELGKLADDYRARKVPFTWLTWPQDDDVADLEQALEAIGLIKVEDMSGMSLSLTDWTYVAPAIPGFVIKQIRAPSEMKWFKDIPSVFGLDGEAGDVFVQICEAAAFGENAVFRHYVGFLDGKPAAAVTAIQDGETIGIYNVATLEAYRRRGLGSAMTAHAVREGQAAGGRIAVLQASKMGNGVYQSIGFSDDIAIGVYLG</sequence>
<organism evidence="2 3">
    <name type="scientific">Cohnella lupini</name>
    <dbReference type="NCBI Taxonomy" id="1294267"/>
    <lineage>
        <taxon>Bacteria</taxon>
        <taxon>Bacillati</taxon>
        <taxon>Bacillota</taxon>
        <taxon>Bacilli</taxon>
        <taxon>Bacillales</taxon>
        <taxon>Paenibacillaceae</taxon>
        <taxon>Cohnella</taxon>
    </lineage>
</organism>
<evidence type="ECO:0000259" key="1">
    <source>
        <dbReference type="PROSITE" id="PS51186"/>
    </source>
</evidence>